<keyword evidence="2" id="KW-0238">DNA-binding</keyword>
<comment type="caution">
    <text evidence="2">The sequence shown here is derived from an EMBL/GenBank/DDBJ whole genome shotgun (WGS) entry which is preliminary data.</text>
</comment>
<dbReference type="InterPro" id="IPR010093">
    <property type="entry name" value="SinI_DNA-bd"/>
</dbReference>
<gene>
    <name evidence="2" type="ORF">ENH69_00985</name>
</gene>
<name>A0A7C1MAY5_UNCAE</name>
<sequence length="60" mass="7029">MTKEVMSIEETADYLSLCRNTVYRLVRSGQIPAKRFGYQWRISRVVLDEFLRSDDKGDGK</sequence>
<dbReference type="NCBIfam" id="TIGR01764">
    <property type="entry name" value="excise"/>
    <property type="match status" value="1"/>
</dbReference>
<evidence type="ECO:0000313" key="2">
    <source>
        <dbReference type="EMBL" id="HDZ49775.1"/>
    </source>
</evidence>
<dbReference type="GO" id="GO:0003677">
    <property type="term" value="F:DNA binding"/>
    <property type="evidence" value="ECO:0007669"/>
    <property type="project" value="UniProtKB-KW"/>
</dbReference>
<evidence type="ECO:0000259" key="1">
    <source>
        <dbReference type="Pfam" id="PF12728"/>
    </source>
</evidence>
<dbReference type="EMBL" id="DRFT01000069">
    <property type="protein sequence ID" value="HDZ49775.1"/>
    <property type="molecule type" value="Genomic_DNA"/>
</dbReference>
<accession>A0A7C1MAY5</accession>
<feature type="domain" description="Helix-turn-helix" evidence="1">
    <location>
        <begin position="5"/>
        <end position="53"/>
    </location>
</feature>
<dbReference type="Pfam" id="PF12728">
    <property type="entry name" value="HTH_17"/>
    <property type="match status" value="1"/>
</dbReference>
<dbReference type="AlphaFoldDB" id="A0A7C1MAY5"/>
<dbReference type="InterPro" id="IPR041657">
    <property type="entry name" value="HTH_17"/>
</dbReference>
<protein>
    <submittedName>
        <fullName evidence="2">DNA-binding protein</fullName>
    </submittedName>
</protein>
<proteinExistence type="predicted"/>
<organism evidence="2">
    <name type="scientific">Aerophobetes bacterium</name>
    <dbReference type="NCBI Taxonomy" id="2030807"/>
    <lineage>
        <taxon>Bacteria</taxon>
        <taxon>Candidatus Aerophobota</taxon>
    </lineage>
</organism>
<dbReference type="Proteomes" id="UP000885667">
    <property type="component" value="Unassembled WGS sequence"/>
</dbReference>
<reference evidence="2" key="1">
    <citation type="journal article" date="2020" name="mSystems">
        <title>Genome- and Community-Level Interaction Insights into Carbon Utilization and Element Cycling Functions of Hydrothermarchaeota in Hydrothermal Sediment.</title>
        <authorList>
            <person name="Zhou Z."/>
            <person name="Liu Y."/>
            <person name="Xu W."/>
            <person name="Pan J."/>
            <person name="Luo Z.H."/>
            <person name="Li M."/>
        </authorList>
    </citation>
    <scope>NUCLEOTIDE SEQUENCE [LARGE SCALE GENOMIC DNA]</scope>
    <source>
        <strain evidence="2">HyVt-329</strain>
    </source>
</reference>